<dbReference type="GO" id="GO:0016301">
    <property type="term" value="F:kinase activity"/>
    <property type="evidence" value="ECO:0007669"/>
    <property type="project" value="InterPro"/>
</dbReference>
<name>A0AA85KF05_TRIRE</name>
<dbReference type="SUPFAM" id="SSF52540">
    <property type="entry name" value="P-loop containing nucleoside triphosphate hydrolases"/>
    <property type="match status" value="1"/>
</dbReference>
<reference evidence="2" key="1">
    <citation type="submission" date="2022-06" db="EMBL/GenBank/DDBJ databases">
        <authorList>
            <person name="Berger JAMES D."/>
            <person name="Berger JAMES D."/>
        </authorList>
    </citation>
    <scope>NUCLEOTIDE SEQUENCE [LARGE SCALE GENOMIC DNA]</scope>
</reference>
<proteinExistence type="predicted"/>
<dbReference type="GO" id="GO:0005524">
    <property type="term" value="F:ATP binding"/>
    <property type="evidence" value="ECO:0007669"/>
    <property type="project" value="InterPro"/>
</dbReference>
<organism evidence="2 3">
    <name type="scientific">Trichobilharzia regenti</name>
    <name type="common">Nasal bird schistosome</name>
    <dbReference type="NCBI Taxonomy" id="157069"/>
    <lineage>
        <taxon>Eukaryota</taxon>
        <taxon>Metazoa</taxon>
        <taxon>Spiralia</taxon>
        <taxon>Lophotrochozoa</taxon>
        <taxon>Platyhelminthes</taxon>
        <taxon>Trematoda</taxon>
        <taxon>Digenea</taxon>
        <taxon>Strigeidida</taxon>
        <taxon>Schistosomatoidea</taxon>
        <taxon>Schistosomatidae</taxon>
        <taxon>Trichobilharzia</taxon>
    </lineage>
</organism>
<protein>
    <recommendedName>
        <fullName evidence="1">Phosphoribulokinase/uridine kinase domain-containing protein</fullName>
    </recommendedName>
</protein>
<evidence type="ECO:0000313" key="3">
    <source>
        <dbReference type="WBParaSite" id="TREG1_98450.1"/>
    </source>
</evidence>
<dbReference type="Proteomes" id="UP000050795">
    <property type="component" value="Unassembled WGS sequence"/>
</dbReference>
<dbReference type="InterPro" id="IPR006083">
    <property type="entry name" value="PRK/URK"/>
</dbReference>
<evidence type="ECO:0000313" key="2">
    <source>
        <dbReference type="Proteomes" id="UP000050795"/>
    </source>
</evidence>
<dbReference type="PRINTS" id="PR00988">
    <property type="entry name" value="URIDINKINASE"/>
</dbReference>
<dbReference type="PANTHER" id="PTHR10285">
    <property type="entry name" value="URIDINE KINASE"/>
    <property type="match status" value="1"/>
</dbReference>
<dbReference type="Pfam" id="PF00485">
    <property type="entry name" value="PRK"/>
    <property type="match status" value="1"/>
</dbReference>
<evidence type="ECO:0000259" key="1">
    <source>
        <dbReference type="Pfam" id="PF00485"/>
    </source>
</evidence>
<dbReference type="WBParaSite" id="TREG1_98450.1">
    <property type="protein sequence ID" value="TREG1_98450.1"/>
    <property type="gene ID" value="TREG1_98450"/>
</dbReference>
<accession>A0AA85KF05</accession>
<reference evidence="3" key="2">
    <citation type="submission" date="2023-11" db="UniProtKB">
        <authorList>
            <consortium name="WormBaseParasite"/>
        </authorList>
    </citation>
    <scope>IDENTIFICATION</scope>
</reference>
<dbReference type="AlphaFoldDB" id="A0AA85KF05"/>
<dbReference type="InterPro" id="IPR027417">
    <property type="entry name" value="P-loop_NTPase"/>
</dbReference>
<dbReference type="Gene3D" id="3.40.50.300">
    <property type="entry name" value="P-loop containing nucleotide triphosphate hydrolases"/>
    <property type="match status" value="1"/>
</dbReference>
<sequence length="194" mass="23097">MNGTREQYIIGIAGGSNTGKTTVTKRLCEHFKSIGYDVTYIAMDDYYLPYDDERHVRNPVTNAPNYDCEAAINWDGLISVINIWNMDKTYNGKPKILIIEGIMIMNIEEIRKMLDLRLFFRITYENMRKRRKMRRYIIEDPPSYFEQYVWPSYVNTVNQLAYIKDPPIKYFDSNDSIDRLYAEVYEYVNQVIFK</sequence>
<feature type="domain" description="Phosphoribulokinase/uridine kinase" evidence="1">
    <location>
        <begin position="9"/>
        <end position="82"/>
    </location>
</feature>
<keyword evidence="2" id="KW-1185">Reference proteome</keyword>